<keyword evidence="5 12" id="KW-0067">ATP-binding</keyword>
<keyword evidence="4" id="KW-0547">Nucleotide-binding</keyword>
<feature type="transmembrane region" description="Helical" evidence="9">
    <location>
        <begin position="84"/>
        <end position="107"/>
    </location>
</feature>
<dbReference type="PROSITE" id="PS00211">
    <property type="entry name" value="ABC_TRANSPORTER_1"/>
    <property type="match status" value="1"/>
</dbReference>
<feature type="domain" description="ABC transporter" evidence="10">
    <location>
        <begin position="364"/>
        <end position="608"/>
    </location>
</feature>
<keyword evidence="6 9" id="KW-1133">Transmembrane helix</keyword>
<keyword evidence="7 9" id="KW-0472">Membrane</keyword>
<dbReference type="InterPro" id="IPR003439">
    <property type="entry name" value="ABC_transporter-like_ATP-bd"/>
</dbReference>
<dbReference type="InterPro" id="IPR027417">
    <property type="entry name" value="P-loop_NTPase"/>
</dbReference>
<dbReference type="AlphaFoldDB" id="A0A2R4MGU5"/>
<dbReference type="Proteomes" id="UP000258927">
    <property type="component" value="Chromosome"/>
</dbReference>
<feature type="transmembrane region" description="Helical" evidence="9">
    <location>
        <begin position="43"/>
        <end position="64"/>
    </location>
</feature>
<gene>
    <name evidence="12" type="ORF">MXMO3_02594</name>
</gene>
<dbReference type="Gene3D" id="3.40.50.300">
    <property type="entry name" value="P-loop containing nucleotide triphosphate hydrolases"/>
    <property type="match status" value="1"/>
</dbReference>
<dbReference type="InterPro" id="IPR036640">
    <property type="entry name" value="ABC1_TM_sf"/>
</dbReference>
<dbReference type="PROSITE" id="PS50929">
    <property type="entry name" value="ABC_TM1F"/>
    <property type="match status" value="1"/>
</dbReference>
<comment type="function">
    <text evidence="8">Part of an ABC transporter complex. Transmembrane domains (TMD) form a pore in the inner membrane and the ATP-binding domain (NBD) is responsible for energy generation.</text>
</comment>
<organism evidence="12 13">
    <name type="scientific">Maritalea myrionectae</name>
    <dbReference type="NCBI Taxonomy" id="454601"/>
    <lineage>
        <taxon>Bacteria</taxon>
        <taxon>Pseudomonadati</taxon>
        <taxon>Pseudomonadota</taxon>
        <taxon>Alphaproteobacteria</taxon>
        <taxon>Hyphomicrobiales</taxon>
        <taxon>Devosiaceae</taxon>
        <taxon>Maritalea</taxon>
    </lineage>
</organism>
<dbReference type="STRING" id="1122213.GCA_000423365_00230"/>
<sequence>MLNSIFNWFERIYPPTELAKNPHPPQGVKDFYIYFLTQFRWGLAAKMALVAVGATIDAMIPVFLGQLVELTTNGTPGNVFATHGMMLLAFALVILARPASFILSALLQFHTIFPPMMARTRWQSHWHVVRQSWSYFQRDFAGRIANKIMETGNSLVDSAMQVIDSVWYMIIFLIVAITVLAEVEPIFIVPLLIWLVAYAAIMVFFLPRIARRSKENSDARSVVTGRIVDCYTNIQTLKTFASSKFEDEYVAGSVKSHTKVLHRLMREFTQMWSLLYVINALLMVGAGYMAIIFWNNGDLSPGKLATIIPFIWQTVNISGWILDVASGVFRDIGNVQDGMDTIARPITMLDDEDAPELEAENTQIEFNQVHFAYDSDKVKDKPRVIENLNLTIKAGEKIGLIGRSGAGKSTLVNLLLRLFDAQAGEIKIDGHRIDHVTQDSLRRAIGFVSQDTSLLHRSVGENIKYGRPYASDADMIAAAKQAKIHDVILGLEDENGNKGYDARVGERGVKLSGGQRQRIAIARVLLKDAPILILDEATSALDSEVEAAIQEQLQHLMTNKTVIAIAHRLSTIAAMDRLLVMDQGRIVEEGTHEELLKANGHYASLWRRQSGGFANMEGADPAIPSS</sequence>
<evidence type="ECO:0000256" key="3">
    <source>
        <dbReference type="ARBA" id="ARBA00022692"/>
    </source>
</evidence>
<feature type="transmembrane region" description="Helical" evidence="9">
    <location>
        <begin position="273"/>
        <end position="294"/>
    </location>
</feature>
<dbReference type="SUPFAM" id="SSF52540">
    <property type="entry name" value="P-loop containing nucleoside triphosphate hydrolases"/>
    <property type="match status" value="1"/>
</dbReference>
<dbReference type="InterPro" id="IPR011527">
    <property type="entry name" value="ABC1_TM_dom"/>
</dbReference>
<dbReference type="GO" id="GO:0005886">
    <property type="term" value="C:plasma membrane"/>
    <property type="evidence" value="ECO:0007669"/>
    <property type="project" value="UniProtKB-SubCell"/>
</dbReference>
<evidence type="ECO:0000313" key="12">
    <source>
        <dbReference type="EMBL" id="AVX05106.1"/>
    </source>
</evidence>
<accession>A0A2R4MGU5</accession>
<comment type="similarity">
    <text evidence="2">Belongs to the ABC transporter superfamily.</text>
</comment>
<evidence type="ECO:0000256" key="4">
    <source>
        <dbReference type="ARBA" id="ARBA00022741"/>
    </source>
</evidence>
<proteinExistence type="inferred from homology"/>
<evidence type="ECO:0000256" key="8">
    <source>
        <dbReference type="ARBA" id="ARBA00024725"/>
    </source>
</evidence>
<name>A0A2R4MGU5_9HYPH</name>
<feature type="transmembrane region" description="Helical" evidence="9">
    <location>
        <begin position="162"/>
        <end position="181"/>
    </location>
</feature>
<feature type="transmembrane region" description="Helical" evidence="9">
    <location>
        <begin position="187"/>
        <end position="206"/>
    </location>
</feature>
<dbReference type="InterPro" id="IPR003593">
    <property type="entry name" value="AAA+_ATPase"/>
</dbReference>
<dbReference type="GO" id="GO:0005524">
    <property type="term" value="F:ATP binding"/>
    <property type="evidence" value="ECO:0007669"/>
    <property type="project" value="UniProtKB-KW"/>
</dbReference>
<dbReference type="InterPro" id="IPR039421">
    <property type="entry name" value="Type_1_exporter"/>
</dbReference>
<dbReference type="InterPro" id="IPR017871">
    <property type="entry name" value="ABC_transporter-like_CS"/>
</dbReference>
<dbReference type="SMART" id="SM00382">
    <property type="entry name" value="AAA"/>
    <property type="match status" value="1"/>
</dbReference>
<dbReference type="KEGG" id="mmyr:MXMO3_02594"/>
<protein>
    <submittedName>
        <fullName evidence="12">Putative ABC transporter ATP-binding protein</fullName>
    </submittedName>
</protein>
<reference evidence="12 13" key="1">
    <citation type="submission" date="2017-05" db="EMBL/GenBank/DDBJ databases">
        <title>Genome Analysis of Maritalea myrionectae HL2708#5.</title>
        <authorList>
            <consortium name="Cotde Inc.-PKNU"/>
            <person name="Jang D."/>
            <person name="Oh H.-M."/>
        </authorList>
    </citation>
    <scope>NUCLEOTIDE SEQUENCE [LARGE SCALE GENOMIC DNA]</scope>
    <source>
        <strain evidence="12 13">HL2708#5</strain>
    </source>
</reference>
<evidence type="ECO:0000256" key="2">
    <source>
        <dbReference type="ARBA" id="ARBA00005417"/>
    </source>
</evidence>
<evidence type="ECO:0000256" key="5">
    <source>
        <dbReference type="ARBA" id="ARBA00022840"/>
    </source>
</evidence>
<dbReference type="GO" id="GO:0015421">
    <property type="term" value="F:ABC-type oligopeptide transporter activity"/>
    <property type="evidence" value="ECO:0007669"/>
    <property type="project" value="TreeGrafter"/>
</dbReference>
<comment type="subcellular location">
    <subcellularLocation>
        <location evidence="1">Cell membrane</location>
        <topology evidence="1">Multi-pass membrane protein</topology>
    </subcellularLocation>
</comment>
<dbReference type="PANTHER" id="PTHR43394">
    <property type="entry name" value="ATP-DEPENDENT PERMEASE MDL1, MITOCHONDRIAL"/>
    <property type="match status" value="1"/>
</dbReference>
<evidence type="ECO:0000256" key="9">
    <source>
        <dbReference type="SAM" id="Phobius"/>
    </source>
</evidence>
<evidence type="ECO:0000256" key="7">
    <source>
        <dbReference type="ARBA" id="ARBA00023136"/>
    </source>
</evidence>
<keyword evidence="13" id="KW-1185">Reference proteome</keyword>
<dbReference type="PROSITE" id="PS50893">
    <property type="entry name" value="ABC_TRANSPORTER_2"/>
    <property type="match status" value="1"/>
</dbReference>
<dbReference type="SUPFAM" id="SSF90123">
    <property type="entry name" value="ABC transporter transmembrane region"/>
    <property type="match status" value="1"/>
</dbReference>
<dbReference type="Gene3D" id="1.20.1560.10">
    <property type="entry name" value="ABC transporter type 1, transmembrane domain"/>
    <property type="match status" value="1"/>
</dbReference>
<dbReference type="GO" id="GO:0016887">
    <property type="term" value="F:ATP hydrolysis activity"/>
    <property type="evidence" value="ECO:0007669"/>
    <property type="project" value="InterPro"/>
</dbReference>
<evidence type="ECO:0000259" key="10">
    <source>
        <dbReference type="PROSITE" id="PS50893"/>
    </source>
</evidence>
<evidence type="ECO:0000313" key="13">
    <source>
        <dbReference type="Proteomes" id="UP000258927"/>
    </source>
</evidence>
<dbReference type="PANTHER" id="PTHR43394:SF1">
    <property type="entry name" value="ATP-BINDING CASSETTE SUB-FAMILY B MEMBER 10, MITOCHONDRIAL"/>
    <property type="match status" value="1"/>
</dbReference>
<evidence type="ECO:0000259" key="11">
    <source>
        <dbReference type="PROSITE" id="PS50929"/>
    </source>
</evidence>
<dbReference type="EMBL" id="CP021330">
    <property type="protein sequence ID" value="AVX05106.1"/>
    <property type="molecule type" value="Genomic_DNA"/>
</dbReference>
<keyword evidence="3 9" id="KW-0812">Transmembrane</keyword>
<dbReference type="FunFam" id="3.40.50.300:FF:000218">
    <property type="entry name" value="Multidrug ABC transporter ATP-binding protein"/>
    <property type="match status" value="1"/>
</dbReference>
<evidence type="ECO:0000256" key="6">
    <source>
        <dbReference type="ARBA" id="ARBA00022989"/>
    </source>
</evidence>
<feature type="domain" description="ABC transmembrane type-1" evidence="11">
    <location>
        <begin position="47"/>
        <end position="330"/>
    </location>
</feature>
<dbReference type="Pfam" id="PF00664">
    <property type="entry name" value="ABC_membrane"/>
    <property type="match status" value="1"/>
</dbReference>
<dbReference type="Pfam" id="PF00005">
    <property type="entry name" value="ABC_tran"/>
    <property type="match status" value="1"/>
</dbReference>
<evidence type="ECO:0000256" key="1">
    <source>
        <dbReference type="ARBA" id="ARBA00004651"/>
    </source>
</evidence>